<dbReference type="GO" id="GO:0016887">
    <property type="term" value="F:ATP hydrolysis activity"/>
    <property type="evidence" value="ECO:0007669"/>
    <property type="project" value="InterPro"/>
</dbReference>
<evidence type="ECO:0000256" key="2">
    <source>
        <dbReference type="ARBA" id="ARBA00022448"/>
    </source>
</evidence>
<evidence type="ECO:0000256" key="1">
    <source>
        <dbReference type="ARBA" id="ARBA00005417"/>
    </source>
</evidence>
<organism evidence="6 7">
    <name type="scientific">Neobacillus massiliamazoniensis</name>
    <dbReference type="NCBI Taxonomy" id="1499688"/>
    <lineage>
        <taxon>Bacteria</taxon>
        <taxon>Bacillati</taxon>
        <taxon>Bacillota</taxon>
        <taxon>Bacilli</taxon>
        <taxon>Bacillales</taxon>
        <taxon>Bacillaceae</taxon>
        <taxon>Neobacillus</taxon>
    </lineage>
</organism>
<accession>A0A0U1NTC8</accession>
<evidence type="ECO:0000256" key="3">
    <source>
        <dbReference type="ARBA" id="ARBA00022741"/>
    </source>
</evidence>
<dbReference type="Pfam" id="PF00005">
    <property type="entry name" value="ABC_tran"/>
    <property type="match status" value="1"/>
</dbReference>
<dbReference type="PROSITE" id="PS00211">
    <property type="entry name" value="ABC_TRANSPORTER_1"/>
    <property type="match status" value="1"/>
</dbReference>
<keyword evidence="3" id="KW-0547">Nucleotide-binding</keyword>
<dbReference type="STRING" id="1499688.BN000_01115"/>
<dbReference type="PANTHER" id="PTHR42734:SF17">
    <property type="entry name" value="METAL TRANSPORT SYSTEM ATP-BINDING PROTEIN TM_0124-RELATED"/>
    <property type="match status" value="1"/>
</dbReference>
<dbReference type="PANTHER" id="PTHR42734">
    <property type="entry name" value="METAL TRANSPORT SYSTEM ATP-BINDING PROTEIN TM_0124-RELATED"/>
    <property type="match status" value="1"/>
</dbReference>
<dbReference type="EMBL" id="CVRB01000001">
    <property type="protein sequence ID" value="CRK81215.1"/>
    <property type="molecule type" value="Genomic_DNA"/>
</dbReference>
<keyword evidence="7" id="KW-1185">Reference proteome</keyword>
<dbReference type="InterPro" id="IPR003439">
    <property type="entry name" value="ABC_transporter-like_ATP-bd"/>
</dbReference>
<dbReference type="OrthoDB" id="9806726at2"/>
<dbReference type="InterPro" id="IPR027417">
    <property type="entry name" value="P-loop_NTPase"/>
</dbReference>
<dbReference type="SUPFAM" id="SSF52540">
    <property type="entry name" value="P-loop containing nucleoside triphosphate hydrolases"/>
    <property type="match status" value="1"/>
</dbReference>
<dbReference type="SMART" id="SM00382">
    <property type="entry name" value="AAA"/>
    <property type="match status" value="1"/>
</dbReference>
<gene>
    <name evidence="6" type="ORF">BN000_01115</name>
</gene>
<feature type="domain" description="ABC transporter" evidence="5">
    <location>
        <begin position="5"/>
        <end position="230"/>
    </location>
</feature>
<dbReference type="AlphaFoldDB" id="A0A0U1NTC8"/>
<keyword evidence="4" id="KW-0067">ATP-binding</keyword>
<sequence>MTEAVTLKNVNVSFDGKWVLRNLTFSVESGEFLGIIGPNGSGKTTLMRVLLSMLKPQEGSVDIVNASGLGYVPQSRHIDPETPLSARNFVSLGLPHKFRPWQTRKDRLIVEEAMELTNSSNYADKPIGKLSGGQRQRLFLAQALVKNPQILLLDEPTSNLDPGAQETIASVVDQIRRERGITVLFVSHDVNLISRYADKILYMTQDSYAIGAVDEIMQSSVLSNLYGMPVEVVHAGSNLLVSFANTKETAASICVHSAAE</sequence>
<dbReference type="FunFam" id="3.40.50.300:FF:000134">
    <property type="entry name" value="Iron-enterobactin ABC transporter ATP-binding protein"/>
    <property type="match status" value="1"/>
</dbReference>
<keyword evidence="2" id="KW-0813">Transport</keyword>
<evidence type="ECO:0000313" key="7">
    <source>
        <dbReference type="Proteomes" id="UP000199087"/>
    </source>
</evidence>
<protein>
    <submittedName>
        <fullName evidence="6">Manganese ABC transporter ATPase</fullName>
    </submittedName>
</protein>
<name>A0A0U1NTC8_9BACI</name>
<reference evidence="7" key="1">
    <citation type="submission" date="2015-05" db="EMBL/GenBank/DDBJ databases">
        <authorList>
            <person name="Urmite Genomes"/>
        </authorList>
    </citation>
    <scope>NUCLEOTIDE SEQUENCE [LARGE SCALE GENOMIC DNA]</scope>
    <source>
        <strain evidence="7">LF1</strain>
    </source>
</reference>
<dbReference type="InterPro" id="IPR017871">
    <property type="entry name" value="ABC_transporter-like_CS"/>
</dbReference>
<dbReference type="PROSITE" id="PS50893">
    <property type="entry name" value="ABC_TRANSPORTER_2"/>
    <property type="match status" value="1"/>
</dbReference>
<dbReference type="InterPro" id="IPR003593">
    <property type="entry name" value="AAA+_ATPase"/>
</dbReference>
<dbReference type="Proteomes" id="UP000199087">
    <property type="component" value="Unassembled WGS sequence"/>
</dbReference>
<dbReference type="CDD" id="cd03235">
    <property type="entry name" value="ABC_Metallic_Cations"/>
    <property type="match status" value="1"/>
</dbReference>
<dbReference type="InterPro" id="IPR050153">
    <property type="entry name" value="Metal_Ion_Import_ABC"/>
</dbReference>
<evidence type="ECO:0000313" key="6">
    <source>
        <dbReference type="EMBL" id="CRK81215.1"/>
    </source>
</evidence>
<evidence type="ECO:0000259" key="5">
    <source>
        <dbReference type="PROSITE" id="PS50893"/>
    </source>
</evidence>
<evidence type="ECO:0000256" key="4">
    <source>
        <dbReference type="ARBA" id="ARBA00022840"/>
    </source>
</evidence>
<comment type="similarity">
    <text evidence="1">Belongs to the ABC transporter superfamily.</text>
</comment>
<dbReference type="RefSeq" id="WP_090631912.1">
    <property type="nucleotide sequence ID" value="NZ_CVRB01000001.1"/>
</dbReference>
<proteinExistence type="inferred from homology"/>
<dbReference type="GO" id="GO:0005524">
    <property type="term" value="F:ATP binding"/>
    <property type="evidence" value="ECO:0007669"/>
    <property type="project" value="UniProtKB-KW"/>
</dbReference>
<dbReference type="Gene3D" id="3.40.50.300">
    <property type="entry name" value="P-loop containing nucleotide triphosphate hydrolases"/>
    <property type="match status" value="1"/>
</dbReference>